<dbReference type="RefSeq" id="XP_058344661.1">
    <property type="nucleotide sequence ID" value="XM_058484400.1"/>
</dbReference>
<feature type="region of interest" description="Disordered" evidence="1">
    <location>
        <begin position="744"/>
        <end position="769"/>
    </location>
</feature>
<dbReference type="GeneID" id="83211754"/>
<name>A0AAD7V5I4_9FUNG</name>
<feature type="compositionally biased region" description="Low complexity" evidence="1">
    <location>
        <begin position="106"/>
        <end position="144"/>
    </location>
</feature>
<feature type="region of interest" description="Disordered" evidence="1">
    <location>
        <begin position="179"/>
        <end position="212"/>
    </location>
</feature>
<feature type="domain" description="DUF8032" evidence="2">
    <location>
        <begin position="218"/>
        <end position="311"/>
    </location>
</feature>
<gene>
    <name evidence="3" type="ORF">O0I10_004341</name>
</gene>
<feature type="region of interest" description="Disordered" evidence="1">
    <location>
        <begin position="505"/>
        <end position="539"/>
    </location>
</feature>
<protein>
    <recommendedName>
        <fullName evidence="2">DUF8032 domain-containing protein</fullName>
    </recommendedName>
</protein>
<sequence length="845" mass="91289">MDDKTTTTTNNGTSISAAAAAIVAATLAATCSNNNNNNGSLSLSNIATSSSSSSNSNPQLCVNDLLHPTAKAESLLEALTTEQLNVIEQTLNKIREKKHLSEDIHTTAAINTPATTPPTSTTTTTTTTTTSSPPSPPATAAMPPSDVPLPPSPPAAPQDEWARAANQVAKALADAISAVDNNTNDGSSNNKEDGSGGSQQQQQHHHHEPVTEIRDGVEWVSFVYSHHRILRRYCIRTDLDKVDIQQLDDKFKRDNCVYPRANLPRETYRGNRWAYETECNMLGWKLAYLNANEIAGKRGLIQRAVDSYRNRYPSMRSRRVARQEKLLNGTLRKRKHRDCSPEESIGGGSATNNAHLQDDNLLLKQSLAPISPSQHEAVAAAAAAAVLAAQQQQQQQQQRNMPKTISIDDGPQGSKCRIRINIETVPLEVIDMAFRKNNCVFPRAINITGNAQSVTQRQLDEAKCNELGWKLAWLNPRQLANRKSLLQRVLDIYRIKFAPHLRPRKYASRMPPAPFAPPPRSHDCSNSESSQQQQQQPLKLTAETLAAQQQQLAAQDATCSDGGVTSSIPSSSSCSKRRRLSESSPQQPKQDDQESIYSGTTASLDFRDCFSPPAEAADSPFFAGEDDVITTLPDMEQQPAAAAAPPPPPSSSSTLLLPSSTAEMQDFTLNDLMLPASRGDLMLCQGQSDNDAMSVAMAAAAAAAAASAAASSTTTTTTSTSHLKTPCATVDIGQDDMSCQLSVESCSTGSSSSNPSNQSSPRHGPTTTEWTLAYPPSVDGNDLSLFGQPDDVLKKYLEQVGSDTILSSFMDPQSYTTEATVKLEHEDDDMGFAPLTTDCLLDQLF</sequence>
<keyword evidence="4" id="KW-1185">Reference proteome</keyword>
<feature type="region of interest" description="Disordered" evidence="1">
    <location>
        <begin position="559"/>
        <end position="595"/>
    </location>
</feature>
<evidence type="ECO:0000313" key="3">
    <source>
        <dbReference type="EMBL" id="KAJ8659748.1"/>
    </source>
</evidence>
<proteinExistence type="predicted"/>
<feature type="region of interest" description="Disordered" evidence="1">
    <location>
        <begin position="637"/>
        <end position="656"/>
    </location>
</feature>
<feature type="region of interest" description="Disordered" evidence="1">
    <location>
        <begin position="106"/>
        <end position="162"/>
    </location>
</feature>
<feature type="region of interest" description="Disordered" evidence="1">
    <location>
        <begin position="393"/>
        <end position="412"/>
    </location>
</feature>
<dbReference type="PANTHER" id="PTHR22949">
    <property type="entry name" value="WHITE COLLAR 2 PROTEIN WC2"/>
    <property type="match status" value="1"/>
</dbReference>
<dbReference type="Proteomes" id="UP001234581">
    <property type="component" value="Unassembled WGS sequence"/>
</dbReference>
<feature type="compositionally biased region" description="Pro residues" evidence="1">
    <location>
        <begin position="145"/>
        <end position="156"/>
    </location>
</feature>
<dbReference type="EMBL" id="JARTCD010000016">
    <property type="protein sequence ID" value="KAJ8659748.1"/>
    <property type="molecule type" value="Genomic_DNA"/>
</dbReference>
<accession>A0AAD7V5I4</accession>
<feature type="compositionally biased region" description="Low complexity" evidence="1">
    <location>
        <begin position="744"/>
        <end position="760"/>
    </location>
</feature>
<reference evidence="3 4" key="1">
    <citation type="submission" date="2023-03" db="EMBL/GenBank/DDBJ databases">
        <title>Genome sequence of Lichtheimia ornata CBS 291.66.</title>
        <authorList>
            <person name="Mohabir J.T."/>
            <person name="Shea T.P."/>
            <person name="Kurbessoian T."/>
            <person name="Berby B."/>
            <person name="Fontaine J."/>
            <person name="Livny J."/>
            <person name="Gnirke A."/>
            <person name="Stajich J.E."/>
            <person name="Cuomo C.A."/>
        </authorList>
    </citation>
    <scope>NUCLEOTIDE SEQUENCE [LARGE SCALE GENOMIC DNA]</scope>
    <source>
        <strain evidence="3">CBS 291.66</strain>
    </source>
</reference>
<organism evidence="3 4">
    <name type="scientific">Lichtheimia ornata</name>
    <dbReference type="NCBI Taxonomy" id="688661"/>
    <lineage>
        <taxon>Eukaryota</taxon>
        <taxon>Fungi</taxon>
        <taxon>Fungi incertae sedis</taxon>
        <taxon>Mucoromycota</taxon>
        <taxon>Mucoromycotina</taxon>
        <taxon>Mucoromycetes</taxon>
        <taxon>Mucorales</taxon>
        <taxon>Lichtheimiaceae</taxon>
        <taxon>Lichtheimia</taxon>
    </lineage>
</organism>
<dbReference type="AlphaFoldDB" id="A0AAD7V5I4"/>
<dbReference type="Pfam" id="PF26087">
    <property type="entry name" value="DUF8032"/>
    <property type="match status" value="2"/>
</dbReference>
<feature type="region of interest" description="Disordered" evidence="1">
    <location>
        <begin position="332"/>
        <end position="351"/>
    </location>
</feature>
<dbReference type="PANTHER" id="PTHR22949:SF0">
    <property type="entry name" value="RE27538P"/>
    <property type="match status" value="1"/>
</dbReference>
<evidence type="ECO:0000259" key="2">
    <source>
        <dbReference type="Pfam" id="PF26087"/>
    </source>
</evidence>
<evidence type="ECO:0000313" key="4">
    <source>
        <dbReference type="Proteomes" id="UP001234581"/>
    </source>
</evidence>
<dbReference type="InterPro" id="IPR058345">
    <property type="entry name" value="DUF8032"/>
</dbReference>
<feature type="compositionally biased region" description="Polar residues" evidence="1">
    <location>
        <begin position="179"/>
        <end position="189"/>
    </location>
</feature>
<evidence type="ECO:0000256" key="1">
    <source>
        <dbReference type="SAM" id="MobiDB-lite"/>
    </source>
</evidence>
<comment type="caution">
    <text evidence="3">The sequence shown here is derived from an EMBL/GenBank/DDBJ whole genome shotgun (WGS) entry which is preliminary data.</text>
</comment>
<feature type="domain" description="DUF8032" evidence="2">
    <location>
        <begin position="403"/>
        <end position="496"/>
    </location>
</feature>